<gene>
    <name evidence="3" type="ORF">SI8410_07010229</name>
</gene>
<protein>
    <recommendedName>
        <fullName evidence="2">Knottins-like domain-containing protein</fullName>
    </recommendedName>
</protein>
<dbReference type="InterPro" id="IPR003614">
    <property type="entry name" value="Knottins"/>
</dbReference>
<accession>A0A7I8KP28</accession>
<feature type="domain" description="Knottins-like" evidence="2">
    <location>
        <begin position="34"/>
        <end position="70"/>
    </location>
</feature>
<dbReference type="Pfam" id="PF00304">
    <property type="entry name" value="Gamma-thionin"/>
    <property type="match status" value="1"/>
</dbReference>
<feature type="chain" id="PRO_5029798361" description="Knottins-like domain-containing protein" evidence="1">
    <location>
        <begin position="26"/>
        <end position="71"/>
    </location>
</feature>
<sequence>MARVQVFPVVFLLVMVISLLSTTTAKNLCGSDIGFCIFDTSCSQRCKRLGYLRGDCRGIFPRRCICYKRCP</sequence>
<name>A0A7I8KP28_SPIIN</name>
<dbReference type="Gene3D" id="3.30.30.10">
    <property type="entry name" value="Knottin, scorpion toxin-like"/>
    <property type="match status" value="1"/>
</dbReference>
<dbReference type="CDD" id="cd00107">
    <property type="entry name" value="Knot1"/>
    <property type="match status" value="1"/>
</dbReference>
<evidence type="ECO:0000313" key="4">
    <source>
        <dbReference type="Proteomes" id="UP000663760"/>
    </source>
</evidence>
<dbReference type="EMBL" id="LR746270">
    <property type="protein sequence ID" value="CAA7399559.1"/>
    <property type="molecule type" value="Genomic_DNA"/>
</dbReference>
<evidence type="ECO:0000259" key="2">
    <source>
        <dbReference type="Pfam" id="PF00304"/>
    </source>
</evidence>
<evidence type="ECO:0000313" key="3">
    <source>
        <dbReference type="EMBL" id="CAA7399559.1"/>
    </source>
</evidence>
<organism evidence="3 4">
    <name type="scientific">Spirodela intermedia</name>
    <name type="common">Intermediate duckweed</name>
    <dbReference type="NCBI Taxonomy" id="51605"/>
    <lineage>
        <taxon>Eukaryota</taxon>
        <taxon>Viridiplantae</taxon>
        <taxon>Streptophyta</taxon>
        <taxon>Embryophyta</taxon>
        <taxon>Tracheophyta</taxon>
        <taxon>Spermatophyta</taxon>
        <taxon>Magnoliopsida</taxon>
        <taxon>Liliopsida</taxon>
        <taxon>Araceae</taxon>
        <taxon>Lemnoideae</taxon>
        <taxon>Spirodela</taxon>
    </lineage>
</organism>
<dbReference type="AlphaFoldDB" id="A0A7I8KP28"/>
<reference evidence="3" key="1">
    <citation type="submission" date="2020-02" db="EMBL/GenBank/DDBJ databases">
        <authorList>
            <person name="Scholz U."/>
            <person name="Mascher M."/>
            <person name="Fiebig A."/>
        </authorList>
    </citation>
    <scope>NUCLEOTIDE SEQUENCE</scope>
</reference>
<dbReference type="SUPFAM" id="SSF57095">
    <property type="entry name" value="Scorpion toxin-like"/>
    <property type="match status" value="1"/>
</dbReference>
<feature type="signal peptide" evidence="1">
    <location>
        <begin position="1"/>
        <end position="25"/>
    </location>
</feature>
<keyword evidence="1" id="KW-0732">Signal</keyword>
<keyword evidence="4" id="KW-1185">Reference proteome</keyword>
<dbReference type="GO" id="GO:0006952">
    <property type="term" value="P:defense response"/>
    <property type="evidence" value="ECO:0007669"/>
    <property type="project" value="InterPro"/>
</dbReference>
<dbReference type="Proteomes" id="UP000663760">
    <property type="component" value="Chromosome 7"/>
</dbReference>
<evidence type="ECO:0000256" key="1">
    <source>
        <dbReference type="SAM" id="SignalP"/>
    </source>
</evidence>
<proteinExistence type="predicted"/>
<dbReference type="InterPro" id="IPR036574">
    <property type="entry name" value="Scorpion_toxin-like_sf"/>
</dbReference>